<evidence type="ECO:0000313" key="4">
    <source>
        <dbReference type="Proteomes" id="UP000328092"/>
    </source>
</evidence>
<name>A0A508TUZ1_9BRAD</name>
<evidence type="ECO:0000256" key="2">
    <source>
        <dbReference type="SAM" id="SignalP"/>
    </source>
</evidence>
<dbReference type="RefSeq" id="WP_139863723.1">
    <property type="nucleotide sequence ID" value="NZ_CAADFC020000029.1"/>
</dbReference>
<dbReference type="EMBL" id="CAADFC020000029">
    <property type="protein sequence ID" value="VIO78002.1"/>
    <property type="molecule type" value="Genomic_DNA"/>
</dbReference>
<accession>A0A508TUZ1</accession>
<comment type="caution">
    <text evidence="3">The sequence shown here is derived from an EMBL/GenBank/DDBJ whole genome shotgun (WGS) entry which is preliminary data.</text>
</comment>
<sequence length="106" mass="11559">MSRNSILKRTAAAIVVFAGLLAPASANQPVGVFPDLPVSATADQSKSAARSRPIELTSRRPWLAPVGHRQPQLADVPRPETASAWERQQQQLDHELDRKPVICRGC</sequence>
<keyword evidence="4" id="KW-1185">Reference proteome</keyword>
<organism evidence="3 4">
    <name type="scientific">Bradyrhizobium ivorense</name>
    <dbReference type="NCBI Taxonomy" id="2511166"/>
    <lineage>
        <taxon>Bacteria</taxon>
        <taxon>Pseudomonadati</taxon>
        <taxon>Pseudomonadota</taxon>
        <taxon>Alphaproteobacteria</taxon>
        <taxon>Hyphomicrobiales</taxon>
        <taxon>Nitrobacteraceae</taxon>
        <taxon>Bradyrhizobium</taxon>
    </lineage>
</organism>
<evidence type="ECO:0000313" key="3">
    <source>
        <dbReference type="EMBL" id="VIO78002.1"/>
    </source>
</evidence>
<reference evidence="3" key="1">
    <citation type="submission" date="2019-02" db="EMBL/GenBank/DDBJ databases">
        <authorList>
            <person name="Pothier F.J."/>
        </authorList>
    </citation>
    <scope>NUCLEOTIDE SEQUENCE</scope>
    <source>
        <strain evidence="3">CI-1B</strain>
    </source>
</reference>
<keyword evidence="2" id="KW-0732">Signal</keyword>
<feature type="chain" id="PRO_5021359834" evidence="2">
    <location>
        <begin position="27"/>
        <end position="106"/>
    </location>
</feature>
<feature type="signal peptide" evidence="2">
    <location>
        <begin position="1"/>
        <end position="26"/>
    </location>
</feature>
<evidence type="ECO:0000256" key="1">
    <source>
        <dbReference type="SAM" id="MobiDB-lite"/>
    </source>
</evidence>
<dbReference type="Proteomes" id="UP000328092">
    <property type="component" value="Unassembled WGS sequence"/>
</dbReference>
<feature type="region of interest" description="Disordered" evidence="1">
    <location>
        <begin position="38"/>
        <end position="80"/>
    </location>
</feature>
<dbReference type="OrthoDB" id="8240318at2"/>
<protein>
    <submittedName>
        <fullName evidence="3">Uncharacterized protein</fullName>
    </submittedName>
</protein>
<proteinExistence type="predicted"/>
<gene>
    <name evidence="3" type="ORF">CI1B_71860</name>
</gene>
<dbReference type="AlphaFoldDB" id="A0A508TUZ1"/>